<organism evidence="2 3">
    <name type="scientific">Aurantibacter aestuarii</name>
    <dbReference type="NCBI Taxonomy" id="1266046"/>
    <lineage>
        <taxon>Bacteria</taxon>
        <taxon>Pseudomonadati</taxon>
        <taxon>Bacteroidota</taxon>
        <taxon>Flavobacteriia</taxon>
        <taxon>Flavobacteriales</taxon>
        <taxon>Flavobacteriaceae</taxon>
        <taxon>Aurantibacter</taxon>
    </lineage>
</organism>
<evidence type="ECO:0000256" key="1">
    <source>
        <dbReference type="SAM" id="SignalP"/>
    </source>
</evidence>
<keyword evidence="3" id="KW-1185">Reference proteome</keyword>
<reference evidence="2 3" key="1">
    <citation type="submission" date="2018-03" db="EMBL/GenBank/DDBJ databases">
        <title>Mesoflavibacter sp. HG37 and Mesoflavibacter sp. HG96 sp.nov., two marine bacteria isolated from seawater of Western Pacific Ocean.</title>
        <authorList>
            <person name="Cheng H."/>
            <person name="Wu Y.-H."/>
            <person name="Guo L.-L."/>
            <person name="Xu X.-W."/>
        </authorList>
    </citation>
    <scope>NUCLEOTIDE SEQUENCE [LARGE SCALE GENOMIC DNA]</scope>
    <source>
        <strain evidence="2 3">KCTC 32269</strain>
    </source>
</reference>
<feature type="chain" id="PRO_5015704182" evidence="1">
    <location>
        <begin position="22"/>
        <end position="344"/>
    </location>
</feature>
<accession>A0A2T1N945</accession>
<comment type="caution">
    <text evidence="2">The sequence shown here is derived from an EMBL/GenBank/DDBJ whole genome shotgun (WGS) entry which is preliminary data.</text>
</comment>
<proteinExistence type="predicted"/>
<evidence type="ECO:0000313" key="2">
    <source>
        <dbReference type="EMBL" id="PSG88378.1"/>
    </source>
</evidence>
<sequence length="344" mass="39751">MKTNHFLSLITLLFFVPLSYAQTFDSAIDYLNFIGKEQTEVTKSMWKYTKAVAHSKRDSKISKRREQLLDQIATSKKNITKANGFDGNDFKNNVLELIRVNESILKQDYAQIIDMKEVAEQSYDLMEAYILAQELADKKMEESQATYEKQLLEFAGKHKINIVENDSDLSKKMAKSNEVFSYNNKLYLLFFKVYINDVYLNEAINTKDLSGIQQNSNALNIAAKNGLEQLETMEAYGSDKALLIATKEVFDFYVSMTTNDIPKLIDFHILEEEFKTLTNSIEQTPAKKRTKEQIDTYNKKVKAFNNGVATFNKTNQNLNNNKQRIFNDYEDSKQSFLSRHIPND</sequence>
<gene>
    <name evidence="2" type="ORF">C7H52_08740</name>
</gene>
<evidence type="ECO:0000313" key="3">
    <source>
        <dbReference type="Proteomes" id="UP000238426"/>
    </source>
</evidence>
<dbReference type="AlphaFoldDB" id="A0A2T1N945"/>
<protein>
    <submittedName>
        <fullName evidence="2">Uncharacterized protein</fullName>
    </submittedName>
</protein>
<name>A0A2T1N945_9FLAO</name>
<dbReference type="Proteomes" id="UP000238426">
    <property type="component" value="Unassembled WGS sequence"/>
</dbReference>
<dbReference type="RefSeq" id="WP_106463516.1">
    <property type="nucleotide sequence ID" value="NZ_PXOQ01000009.1"/>
</dbReference>
<keyword evidence="1" id="KW-0732">Signal</keyword>
<feature type="signal peptide" evidence="1">
    <location>
        <begin position="1"/>
        <end position="21"/>
    </location>
</feature>
<dbReference type="OrthoDB" id="1137595at2"/>
<dbReference type="EMBL" id="PXOQ01000009">
    <property type="protein sequence ID" value="PSG88378.1"/>
    <property type="molecule type" value="Genomic_DNA"/>
</dbReference>